<dbReference type="RefSeq" id="WP_015797851.1">
    <property type="nucleotide sequence ID" value="NC_013124.1"/>
</dbReference>
<dbReference type="CDD" id="cd04301">
    <property type="entry name" value="NAT_SF"/>
    <property type="match status" value="1"/>
</dbReference>
<evidence type="ECO:0000259" key="3">
    <source>
        <dbReference type="PROSITE" id="PS51186"/>
    </source>
</evidence>
<dbReference type="EMBL" id="CP001631">
    <property type="protein sequence ID" value="ACU53350.1"/>
    <property type="molecule type" value="Genomic_DNA"/>
</dbReference>
<sequence>MPDDALILRPLVPSDAEATRRIYNHAVLTTTATLDIEPRTPSEHERWVDDHLGIYVCLVAELNGDVVGFASISPYRPRAGYASTVEDSIYLDPTAQGRGIGTRLLTSLVDTAADLGFHACIAHIVADHHVSRSLHARAGFELVGIQREIGRKFSRWIDLAVMQRLL</sequence>
<dbReference type="InterPro" id="IPR000182">
    <property type="entry name" value="GNAT_dom"/>
</dbReference>
<dbReference type="PROSITE" id="PS51186">
    <property type="entry name" value="GNAT"/>
    <property type="match status" value="1"/>
</dbReference>
<evidence type="ECO:0000256" key="2">
    <source>
        <dbReference type="ARBA" id="ARBA00023315"/>
    </source>
</evidence>
<proteinExistence type="predicted"/>
<organism evidence="4 5">
    <name type="scientific">Acidimicrobium ferrooxidans (strain DSM 10331 / JCM 15462 / NBRC 103882 / ICP)</name>
    <dbReference type="NCBI Taxonomy" id="525909"/>
    <lineage>
        <taxon>Bacteria</taxon>
        <taxon>Bacillati</taxon>
        <taxon>Actinomycetota</taxon>
        <taxon>Acidimicrobiia</taxon>
        <taxon>Acidimicrobiales</taxon>
        <taxon>Acidimicrobiaceae</taxon>
        <taxon>Acidimicrobium</taxon>
    </lineage>
</organism>
<name>C7M2V6_ACIFD</name>
<dbReference type="HOGENOM" id="CLU_013985_4_4_11"/>
<keyword evidence="1 4" id="KW-0808">Transferase</keyword>
<dbReference type="GO" id="GO:0016747">
    <property type="term" value="F:acyltransferase activity, transferring groups other than amino-acyl groups"/>
    <property type="evidence" value="ECO:0007669"/>
    <property type="project" value="InterPro"/>
</dbReference>
<evidence type="ECO:0000313" key="5">
    <source>
        <dbReference type="Proteomes" id="UP000000771"/>
    </source>
</evidence>
<feature type="domain" description="N-acetyltransferase" evidence="3">
    <location>
        <begin position="6"/>
        <end position="166"/>
    </location>
</feature>
<evidence type="ECO:0000313" key="4">
    <source>
        <dbReference type="EMBL" id="ACU53350.1"/>
    </source>
</evidence>
<accession>C7M2V6</accession>
<keyword evidence="2" id="KW-0012">Acyltransferase</keyword>
<dbReference type="Proteomes" id="UP000000771">
    <property type="component" value="Chromosome"/>
</dbReference>
<dbReference type="AlphaFoldDB" id="C7M2V6"/>
<dbReference type="Pfam" id="PF00583">
    <property type="entry name" value="Acetyltransf_1"/>
    <property type="match status" value="1"/>
</dbReference>
<dbReference type="InterPro" id="IPR016181">
    <property type="entry name" value="Acyl_CoA_acyltransferase"/>
</dbReference>
<dbReference type="OrthoDB" id="3173333at2"/>
<dbReference type="PANTHER" id="PTHR43072">
    <property type="entry name" value="N-ACETYLTRANSFERASE"/>
    <property type="match status" value="1"/>
</dbReference>
<reference evidence="4 5" key="1">
    <citation type="journal article" date="2009" name="Stand. Genomic Sci.">
        <title>Complete genome sequence of Acidimicrobium ferrooxidans type strain (ICP).</title>
        <authorList>
            <person name="Clum A."/>
            <person name="Nolan M."/>
            <person name="Lang E."/>
            <person name="Glavina Del Rio T."/>
            <person name="Tice H."/>
            <person name="Copeland A."/>
            <person name="Cheng J.F."/>
            <person name="Lucas S."/>
            <person name="Chen F."/>
            <person name="Bruce D."/>
            <person name="Goodwin L."/>
            <person name="Pitluck S."/>
            <person name="Ivanova N."/>
            <person name="Mavrommatis K."/>
            <person name="Mikhailova N."/>
            <person name="Pati A."/>
            <person name="Chen A."/>
            <person name="Palaniappan K."/>
            <person name="Goker M."/>
            <person name="Spring S."/>
            <person name="Land M."/>
            <person name="Hauser L."/>
            <person name="Chang Y.J."/>
            <person name="Jeffries C.C."/>
            <person name="Chain P."/>
            <person name="Bristow J."/>
            <person name="Eisen J.A."/>
            <person name="Markowitz V."/>
            <person name="Hugenholtz P."/>
            <person name="Kyrpides N.C."/>
            <person name="Klenk H.P."/>
            <person name="Lapidus A."/>
        </authorList>
    </citation>
    <scope>NUCLEOTIDE SEQUENCE [LARGE SCALE GENOMIC DNA]</scope>
    <source>
        <strain evidence="5">DSM 10331 / JCM 15462 / NBRC 103882 / ICP</strain>
    </source>
</reference>
<keyword evidence="5" id="KW-1185">Reference proteome</keyword>
<dbReference type="eggNOG" id="COG1247">
    <property type="taxonomic scope" value="Bacteria"/>
</dbReference>
<evidence type="ECO:0000256" key="1">
    <source>
        <dbReference type="ARBA" id="ARBA00022679"/>
    </source>
</evidence>
<dbReference type="SUPFAM" id="SSF55729">
    <property type="entry name" value="Acyl-CoA N-acyltransferases (Nat)"/>
    <property type="match status" value="1"/>
</dbReference>
<dbReference type="STRING" id="525909.Afer_0382"/>
<gene>
    <name evidence="4" type="ordered locus">Afer_0382</name>
</gene>
<dbReference type="PANTHER" id="PTHR43072:SF23">
    <property type="entry name" value="UPF0039 PROTEIN C11D3.02C"/>
    <property type="match status" value="1"/>
</dbReference>
<dbReference type="Gene3D" id="3.40.630.30">
    <property type="match status" value="1"/>
</dbReference>
<protein>
    <submittedName>
        <fullName evidence="4">GCN5-related N-acetyltransferase</fullName>
    </submittedName>
</protein>
<dbReference type="KEGG" id="afo:Afer_0382"/>